<keyword evidence="1" id="KW-0812">Transmembrane</keyword>
<proteinExistence type="predicted"/>
<feature type="transmembrane region" description="Helical" evidence="1">
    <location>
        <begin position="53"/>
        <end position="73"/>
    </location>
</feature>
<sequence length="141" mass="16213">LWRYSWPHAWLVLPQFLYRSPEIFHAFCIFSFFLFDLYLTCALYLFFVGLHWLLVFVIFVLGDVGIVLSLLFFPVSDICISINIDDDGDDDNVDDDGIGDNNDDRDVTVTHCCNEVPWGSSFPFSVIQDNPVAMKFDVKKG</sequence>
<dbReference type="AlphaFoldDB" id="A0A183D3B1"/>
<keyword evidence="1" id="KW-0472">Membrane</keyword>
<feature type="transmembrane region" description="Helical" evidence="1">
    <location>
        <begin position="23"/>
        <end position="46"/>
    </location>
</feature>
<evidence type="ECO:0000256" key="1">
    <source>
        <dbReference type="SAM" id="Phobius"/>
    </source>
</evidence>
<accession>A0A183D3B1</accession>
<reference evidence="2" key="1">
    <citation type="submission" date="2016-06" db="UniProtKB">
        <authorList>
            <consortium name="WormBaseParasite"/>
        </authorList>
    </citation>
    <scope>IDENTIFICATION</scope>
</reference>
<name>A0A183D3B1_9BILA</name>
<protein>
    <submittedName>
        <fullName evidence="2">Transmembrane protein</fullName>
    </submittedName>
</protein>
<organism evidence="2">
    <name type="scientific">Gongylonema pulchrum</name>
    <dbReference type="NCBI Taxonomy" id="637853"/>
    <lineage>
        <taxon>Eukaryota</taxon>
        <taxon>Metazoa</taxon>
        <taxon>Ecdysozoa</taxon>
        <taxon>Nematoda</taxon>
        <taxon>Chromadorea</taxon>
        <taxon>Rhabditida</taxon>
        <taxon>Spirurina</taxon>
        <taxon>Spiruromorpha</taxon>
        <taxon>Spiruroidea</taxon>
        <taxon>Gongylonematidae</taxon>
        <taxon>Gongylonema</taxon>
    </lineage>
</organism>
<evidence type="ECO:0000313" key="2">
    <source>
        <dbReference type="WBParaSite" id="GPUH_0000320701-mRNA-1"/>
    </source>
</evidence>
<dbReference type="WBParaSite" id="GPUH_0000320701-mRNA-1">
    <property type="protein sequence ID" value="GPUH_0000320701-mRNA-1"/>
    <property type="gene ID" value="GPUH_0000320701"/>
</dbReference>
<keyword evidence="1" id="KW-1133">Transmembrane helix</keyword>